<evidence type="ECO:0000313" key="2">
    <source>
        <dbReference type="EMBL" id="HGL18143.1"/>
    </source>
</evidence>
<organism evidence="2">
    <name type="scientific">candidate division WOR-3 bacterium</name>
    <dbReference type="NCBI Taxonomy" id="2052148"/>
    <lineage>
        <taxon>Bacteria</taxon>
        <taxon>Bacteria division WOR-3</taxon>
    </lineage>
</organism>
<dbReference type="Pfam" id="PF13709">
    <property type="entry name" value="DUF4159"/>
    <property type="match status" value="1"/>
</dbReference>
<dbReference type="EMBL" id="DTDJ01000047">
    <property type="protein sequence ID" value="HGL18143.1"/>
    <property type="molecule type" value="Genomic_DNA"/>
</dbReference>
<gene>
    <name evidence="2" type="ORF">ENU66_07445</name>
</gene>
<proteinExistence type="predicted"/>
<dbReference type="Gene3D" id="3.40.50.12140">
    <property type="entry name" value="Domain of unknown function DUF4159"/>
    <property type="match status" value="1"/>
</dbReference>
<protein>
    <submittedName>
        <fullName evidence="2">DUF4159 domain-containing protein</fullName>
    </submittedName>
</protein>
<name>A0A7V3ZYS1_UNCW3</name>
<dbReference type="InterPro" id="IPR025297">
    <property type="entry name" value="DUF4159"/>
</dbReference>
<accession>A0A7V3ZYS1</accession>
<comment type="caution">
    <text evidence="2">The sequence shown here is derived from an EMBL/GenBank/DDBJ whole genome shotgun (WGS) entry which is preliminary data.</text>
</comment>
<dbReference type="AlphaFoldDB" id="A0A7V3ZYS1"/>
<evidence type="ECO:0000259" key="1">
    <source>
        <dbReference type="Pfam" id="PF13709"/>
    </source>
</evidence>
<feature type="domain" description="DUF4159" evidence="1">
    <location>
        <begin position="17"/>
        <end position="203"/>
    </location>
</feature>
<sequence length="206" mass="24134">MIPLLVILLSFVFQPVRIKYNGGGDWYNDPEILPNLCNELIKRVPSVKAKPAEVVLTLDDDRIFQYPFLFITGHGNISLTIAEIENLRKYVFNGGFVYIDDDYGMDEYFREEFKKWFPDYELKEVPLHHPIYNLYYKFPRGVPKIHEHFEGRPVAFGLFVGGRLSLLYTYNSNISDGWTDRYNDPDSLREEAIKFGINLVLYSILF</sequence>
<reference evidence="2" key="1">
    <citation type="journal article" date="2020" name="mSystems">
        <title>Genome- and Community-Level Interaction Insights into Carbon Utilization and Element Cycling Functions of Hydrothermarchaeota in Hydrothermal Sediment.</title>
        <authorList>
            <person name="Zhou Z."/>
            <person name="Liu Y."/>
            <person name="Xu W."/>
            <person name="Pan J."/>
            <person name="Luo Z.H."/>
            <person name="Li M."/>
        </authorList>
    </citation>
    <scope>NUCLEOTIDE SEQUENCE [LARGE SCALE GENOMIC DNA]</scope>
    <source>
        <strain evidence="2">SpSt-69</strain>
    </source>
</reference>